<dbReference type="InterPro" id="IPR041991">
    <property type="entry name" value="Ribosomal_eL27_KOW"/>
</dbReference>
<dbReference type="Pfam" id="PF00467">
    <property type="entry name" value="KOW"/>
    <property type="match status" value="1"/>
</dbReference>
<proteinExistence type="inferred from homology"/>
<accession>K8ECS3</accession>
<reference evidence="5 6" key="1">
    <citation type="submission" date="2011-10" db="EMBL/GenBank/DDBJ databases">
        <authorList>
            <person name="Genoscope - CEA"/>
        </authorList>
    </citation>
    <scope>NUCLEOTIDE SEQUENCE [LARGE SCALE GENOMIC DNA]</scope>
    <source>
        <strain evidence="5 6">RCC 1105</strain>
    </source>
</reference>
<organism evidence="5 6">
    <name type="scientific">Bathycoccus prasinos</name>
    <dbReference type="NCBI Taxonomy" id="41875"/>
    <lineage>
        <taxon>Eukaryota</taxon>
        <taxon>Viridiplantae</taxon>
        <taxon>Chlorophyta</taxon>
        <taxon>Mamiellophyceae</taxon>
        <taxon>Mamiellales</taxon>
        <taxon>Bathycoccaceae</taxon>
        <taxon>Bathycoccus</taxon>
    </lineage>
</organism>
<evidence type="ECO:0000256" key="1">
    <source>
        <dbReference type="ARBA" id="ARBA00009124"/>
    </source>
</evidence>
<dbReference type="CDD" id="cd06090">
    <property type="entry name" value="KOW_RPL27"/>
    <property type="match status" value="1"/>
</dbReference>
<dbReference type="KEGG" id="bpg:Bathy03g00190"/>
<dbReference type="InterPro" id="IPR038655">
    <property type="entry name" value="Ribosomal_eL27_sf"/>
</dbReference>
<dbReference type="GeneID" id="19016557"/>
<dbReference type="AlphaFoldDB" id="K8ECS3"/>
<evidence type="ECO:0000259" key="4">
    <source>
        <dbReference type="SMART" id="SM00739"/>
    </source>
</evidence>
<dbReference type="EMBL" id="FO082276">
    <property type="protein sequence ID" value="CCO15786.1"/>
    <property type="molecule type" value="Genomic_DNA"/>
</dbReference>
<dbReference type="GO" id="GO:0003735">
    <property type="term" value="F:structural constituent of ribosome"/>
    <property type="evidence" value="ECO:0007669"/>
    <property type="project" value="InterPro"/>
</dbReference>
<dbReference type="STRING" id="41875.K8ECS3"/>
<protein>
    <submittedName>
        <fullName evidence="5">60S ribosomal protein L27</fullName>
    </submittedName>
</protein>
<keyword evidence="6" id="KW-1185">Reference proteome</keyword>
<evidence type="ECO:0000256" key="2">
    <source>
        <dbReference type="ARBA" id="ARBA00022980"/>
    </source>
</evidence>
<dbReference type="InterPro" id="IPR001141">
    <property type="entry name" value="Ribosomal_eL27"/>
</dbReference>
<sequence length="166" mass="19041">MTGLFRFGIALCVDDGNIRRSSAWSKYRLECVFDKIARGKVVVVTNGRYAGKKAVIVKCNDEGTNARPYGHALVCGLRTVPRKITRKMDQKKQDKRSRCKTFIKYINLNHLMPTRYSLDVDLKGVVTPDVLDDATKKVAAQKESKKLFEEKFKTGKNRWFFTRLAF</sequence>
<evidence type="ECO:0000256" key="3">
    <source>
        <dbReference type="ARBA" id="ARBA00023274"/>
    </source>
</evidence>
<dbReference type="eggNOG" id="KOG3418">
    <property type="taxonomic scope" value="Eukaryota"/>
</dbReference>
<dbReference type="SMART" id="SM00739">
    <property type="entry name" value="KOW"/>
    <property type="match status" value="1"/>
</dbReference>
<evidence type="ECO:0000313" key="5">
    <source>
        <dbReference type="EMBL" id="CCO15786.1"/>
    </source>
</evidence>
<name>K8ECS3_9CHLO</name>
<dbReference type="InterPro" id="IPR008991">
    <property type="entry name" value="Translation_prot_SH3-like_sf"/>
</dbReference>
<dbReference type="Pfam" id="PF01777">
    <property type="entry name" value="Ribosomal_L27e"/>
    <property type="match status" value="1"/>
</dbReference>
<comment type="similarity">
    <text evidence="1">Belongs to the eukaryotic ribosomal protein eL27 family.</text>
</comment>
<dbReference type="InterPro" id="IPR005824">
    <property type="entry name" value="KOW"/>
</dbReference>
<dbReference type="GO" id="GO:0005840">
    <property type="term" value="C:ribosome"/>
    <property type="evidence" value="ECO:0007669"/>
    <property type="project" value="UniProtKB-KW"/>
</dbReference>
<keyword evidence="3" id="KW-0687">Ribonucleoprotein</keyword>
<evidence type="ECO:0000313" key="6">
    <source>
        <dbReference type="Proteomes" id="UP000198341"/>
    </source>
</evidence>
<dbReference type="GO" id="GO:0006412">
    <property type="term" value="P:translation"/>
    <property type="evidence" value="ECO:0007669"/>
    <property type="project" value="InterPro"/>
</dbReference>
<dbReference type="SUPFAM" id="SSF50104">
    <property type="entry name" value="Translation proteins SH3-like domain"/>
    <property type="match status" value="1"/>
</dbReference>
<feature type="domain" description="KOW" evidence="4">
    <location>
        <begin position="35"/>
        <end position="62"/>
    </location>
</feature>
<keyword evidence="2 5" id="KW-0689">Ribosomal protein</keyword>
<gene>
    <name evidence="5" type="ORF">Bathy03g00190</name>
</gene>
<dbReference type="OrthoDB" id="1908962at2759"/>
<dbReference type="Gene3D" id="2.30.30.770">
    <property type="match status" value="1"/>
</dbReference>
<dbReference type="FunFam" id="2.30.30.770:FF:000001">
    <property type="entry name" value="60S ribosomal protein L27"/>
    <property type="match status" value="1"/>
</dbReference>
<dbReference type="GO" id="GO:1990904">
    <property type="term" value="C:ribonucleoprotein complex"/>
    <property type="evidence" value="ECO:0007669"/>
    <property type="project" value="UniProtKB-KW"/>
</dbReference>
<dbReference type="Proteomes" id="UP000198341">
    <property type="component" value="Chromosome 3"/>
</dbReference>
<dbReference type="RefSeq" id="XP_007514349.1">
    <property type="nucleotide sequence ID" value="XM_007514287.1"/>
</dbReference>
<dbReference type="PANTHER" id="PTHR10497">
    <property type="entry name" value="60S RIBOSOMAL PROTEIN L27"/>
    <property type="match status" value="1"/>
</dbReference>